<reference evidence="3 4" key="1">
    <citation type="submission" date="2018-11" db="EMBL/GenBank/DDBJ databases">
        <title>Deinococcus shelandsis sp. nov., isolated from South Shetland Islands soil of Antarctica.</title>
        <authorList>
            <person name="Tian J."/>
        </authorList>
    </citation>
    <scope>NUCLEOTIDE SEQUENCE [LARGE SCALE GENOMIC DNA]</scope>
    <source>
        <strain evidence="3 4">S14-83T</strain>
        <plasmid evidence="3 4">unnamed1</plasmid>
    </source>
</reference>
<dbReference type="Proteomes" id="UP000276417">
    <property type="component" value="Plasmid unnamed1"/>
</dbReference>
<keyword evidence="3" id="KW-0614">Plasmid</keyword>
<gene>
    <name evidence="3" type="ORF">EHF33_17355</name>
</gene>
<dbReference type="FunFam" id="3.40.50.720:FF:000084">
    <property type="entry name" value="Short-chain dehydrogenase reductase"/>
    <property type="match status" value="1"/>
</dbReference>
<organism evidence="3 4">
    <name type="scientific">Deinococcus psychrotolerans</name>
    <dbReference type="NCBI Taxonomy" id="2489213"/>
    <lineage>
        <taxon>Bacteria</taxon>
        <taxon>Thermotogati</taxon>
        <taxon>Deinococcota</taxon>
        <taxon>Deinococci</taxon>
        <taxon>Deinococcales</taxon>
        <taxon>Deinococcaceae</taxon>
        <taxon>Deinococcus</taxon>
    </lineage>
</organism>
<evidence type="ECO:0000313" key="4">
    <source>
        <dbReference type="Proteomes" id="UP000276417"/>
    </source>
</evidence>
<dbReference type="InterPro" id="IPR020904">
    <property type="entry name" value="Sc_DH/Rdtase_CS"/>
</dbReference>
<accession>A0A3G8YI93</accession>
<protein>
    <submittedName>
        <fullName evidence="3">SDR family oxidoreductase</fullName>
    </submittedName>
</protein>
<proteinExistence type="inferred from homology"/>
<evidence type="ECO:0000256" key="2">
    <source>
        <dbReference type="ARBA" id="ARBA00023002"/>
    </source>
</evidence>
<keyword evidence="4" id="KW-1185">Reference proteome</keyword>
<evidence type="ECO:0000256" key="1">
    <source>
        <dbReference type="ARBA" id="ARBA00006484"/>
    </source>
</evidence>
<dbReference type="PRINTS" id="PR00080">
    <property type="entry name" value="SDRFAMILY"/>
</dbReference>
<dbReference type="Pfam" id="PF13561">
    <property type="entry name" value="adh_short_C2"/>
    <property type="match status" value="1"/>
</dbReference>
<dbReference type="PRINTS" id="PR00081">
    <property type="entry name" value="GDHRDH"/>
</dbReference>
<keyword evidence="2" id="KW-0560">Oxidoreductase</keyword>
<sequence>MCQAWSMNPLTSKRVTVITGAAQGIGRRAAELCAERGDALALLDLQASPLPAGADAISLEGDLSDEGVVLAHTQAIMQRWGRVDALVNNAGISFITPAEDTTATNFKRVLDVNLTAPFLLCRELGKVMLSQRGGSIVNVASVAGLLGIIDRAAYNASKHGLIGLTRTLAAEWGARGVRVNAVCPGWVKTEMDIHDMGSGAYTDADIKGRVPMGRFASPDDIARAILYLTDPAQSPFVNGVSLSVDGGWASDGSWEQLRRGKQAL</sequence>
<name>A0A3G8YI93_9DEIO</name>
<dbReference type="InterPro" id="IPR002347">
    <property type="entry name" value="SDR_fam"/>
</dbReference>
<dbReference type="OrthoDB" id="9803333at2"/>
<dbReference type="EMBL" id="CP034185">
    <property type="protein sequence ID" value="AZI44665.1"/>
    <property type="molecule type" value="Genomic_DNA"/>
</dbReference>
<dbReference type="GO" id="GO:0016616">
    <property type="term" value="F:oxidoreductase activity, acting on the CH-OH group of donors, NAD or NADP as acceptor"/>
    <property type="evidence" value="ECO:0007669"/>
    <property type="project" value="TreeGrafter"/>
</dbReference>
<evidence type="ECO:0000313" key="3">
    <source>
        <dbReference type="EMBL" id="AZI44665.1"/>
    </source>
</evidence>
<dbReference type="KEGG" id="dph:EHF33_17355"/>
<dbReference type="InterPro" id="IPR036291">
    <property type="entry name" value="NAD(P)-bd_dom_sf"/>
</dbReference>
<dbReference type="PANTHER" id="PTHR42760">
    <property type="entry name" value="SHORT-CHAIN DEHYDROGENASES/REDUCTASES FAMILY MEMBER"/>
    <property type="match status" value="1"/>
</dbReference>
<geneLocation type="plasmid" evidence="3 4">
    <name>unnamed1</name>
</geneLocation>
<comment type="similarity">
    <text evidence="1">Belongs to the short-chain dehydrogenases/reductases (SDR) family.</text>
</comment>
<dbReference type="PANTHER" id="PTHR42760:SF115">
    <property type="entry name" value="3-OXOACYL-[ACYL-CARRIER-PROTEIN] REDUCTASE FABG"/>
    <property type="match status" value="1"/>
</dbReference>
<dbReference type="Gene3D" id="3.40.50.720">
    <property type="entry name" value="NAD(P)-binding Rossmann-like Domain"/>
    <property type="match status" value="1"/>
</dbReference>
<dbReference type="SUPFAM" id="SSF51735">
    <property type="entry name" value="NAD(P)-binding Rossmann-fold domains"/>
    <property type="match status" value="1"/>
</dbReference>
<dbReference type="CDD" id="cd05233">
    <property type="entry name" value="SDR_c"/>
    <property type="match status" value="1"/>
</dbReference>
<dbReference type="AlphaFoldDB" id="A0A3G8YI93"/>
<dbReference type="PROSITE" id="PS00061">
    <property type="entry name" value="ADH_SHORT"/>
    <property type="match status" value="1"/>
</dbReference>